<dbReference type="AlphaFoldDB" id="A0AA96YL03"/>
<dbReference type="EMBL" id="CP053540">
    <property type="protein sequence ID" value="WOB42112.1"/>
    <property type="molecule type" value="Genomic_DNA"/>
</dbReference>
<organism evidence="2">
    <name type="scientific">Thermoleptolyngbya oregonensis NK1-22</name>
    <dbReference type="NCBI Taxonomy" id="2547457"/>
    <lineage>
        <taxon>Bacteria</taxon>
        <taxon>Bacillati</taxon>
        <taxon>Cyanobacteriota</taxon>
        <taxon>Cyanophyceae</taxon>
        <taxon>Oculatellales</taxon>
        <taxon>Oculatellaceae</taxon>
        <taxon>Thermoleptolyngbya</taxon>
    </lineage>
</organism>
<name>A0AA96YL03_9CYAN</name>
<dbReference type="RefSeq" id="WP_316790287.1">
    <property type="nucleotide sequence ID" value="NZ_CP053540.1"/>
</dbReference>
<evidence type="ECO:0000313" key="2">
    <source>
        <dbReference type="EMBL" id="WOB42112.1"/>
    </source>
</evidence>
<evidence type="ECO:0000256" key="1">
    <source>
        <dbReference type="SAM" id="MobiDB-lite"/>
    </source>
</evidence>
<proteinExistence type="predicted"/>
<sequence length="55" mass="6158">MSSDSGFGDSRFGDSEFGDRPCQGSTSYGSYFDNNPRTRHLETAKAQKMSEDVWD</sequence>
<accession>A0AA96YL03</accession>
<protein>
    <submittedName>
        <fullName evidence="2">Uncharacterized protein</fullName>
    </submittedName>
</protein>
<gene>
    <name evidence="2" type="ORF">HNI00_02220</name>
</gene>
<dbReference type="KEGG" id="tog:HNI00_02220"/>
<feature type="region of interest" description="Disordered" evidence="1">
    <location>
        <begin position="1"/>
        <end position="36"/>
    </location>
</feature>
<reference evidence="2" key="1">
    <citation type="submission" date="2020-05" db="EMBL/GenBank/DDBJ databases">
        <authorList>
            <person name="Zhu T."/>
            <person name="Keshari N."/>
            <person name="Lu X."/>
        </authorList>
    </citation>
    <scope>NUCLEOTIDE SEQUENCE</scope>
    <source>
        <strain evidence="2">NK1-22</strain>
    </source>
</reference>
<feature type="compositionally biased region" description="Polar residues" evidence="1">
    <location>
        <begin position="23"/>
        <end position="35"/>
    </location>
</feature>
<feature type="compositionally biased region" description="Low complexity" evidence="1">
    <location>
        <begin position="1"/>
        <end position="10"/>
    </location>
</feature>